<dbReference type="GO" id="GO:0005524">
    <property type="term" value="F:ATP binding"/>
    <property type="evidence" value="ECO:0007669"/>
    <property type="project" value="UniProtKB-UniRule"/>
</dbReference>
<comment type="function">
    <text evidence="7">Catalyzes the addition of meso-diaminopimelic acid to the nucleotide precursor UDP-N-acetylmuramoyl-L-alanyl-D-glutamate (UMAG) in the biosynthesis of bacterial cell-wall peptidoglycan.</text>
</comment>
<dbReference type="NCBIfam" id="NF010693">
    <property type="entry name" value="PRK14093.1"/>
    <property type="match status" value="1"/>
</dbReference>
<dbReference type="InterPro" id="IPR036565">
    <property type="entry name" value="Mur-like_cat_sf"/>
</dbReference>
<feature type="binding site" evidence="8">
    <location>
        <begin position="607"/>
        <end position="613"/>
    </location>
    <ligand>
        <name>ATP</name>
        <dbReference type="ChEBI" id="CHEBI:30616"/>
    </ligand>
</feature>
<dbReference type="OrthoDB" id="9800958at2"/>
<evidence type="ECO:0000259" key="13">
    <source>
        <dbReference type="Pfam" id="PF08245"/>
    </source>
</evidence>
<dbReference type="PANTHER" id="PTHR23135:SF4">
    <property type="entry name" value="UDP-N-ACETYLMURAMOYL-L-ALANYL-D-GLUTAMATE--2,6-DIAMINOPIMELATE LIGASE MURE HOMOLOG, CHLOROPLASTIC"/>
    <property type="match status" value="1"/>
</dbReference>
<feature type="binding site" evidence="7">
    <location>
        <position position="184"/>
    </location>
    <ligand>
        <name>UDP-N-acetyl-alpha-D-muramoyl-L-alanyl-D-glutamate</name>
        <dbReference type="ChEBI" id="CHEBI:83900"/>
    </ligand>
</feature>
<evidence type="ECO:0000256" key="9">
    <source>
        <dbReference type="RuleBase" id="RU004135"/>
    </source>
</evidence>
<evidence type="ECO:0000256" key="6">
    <source>
        <dbReference type="ARBA" id="ARBA00023316"/>
    </source>
</evidence>
<feature type="binding site" evidence="7">
    <location>
        <position position="458"/>
    </location>
    <ligand>
        <name>meso-2,6-diaminopimelate</name>
        <dbReference type="ChEBI" id="CHEBI:57791"/>
    </ligand>
</feature>
<keyword evidence="8 14" id="KW-0436">Ligase</keyword>
<feature type="domain" description="Mur ligase C-terminal" evidence="12">
    <location>
        <begin position="332"/>
        <end position="456"/>
    </location>
</feature>
<dbReference type="Gene3D" id="3.40.1190.10">
    <property type="entry name" value="Mur-like, catalytic domain"/>
    <property type="match status" value="2"/>
</dbReference>
<dbReference type="Pfam" id="PF02875">
    <property type="entry name" value="Mur_ligase_C"/>
    <property type="match status" value="2"/>
</dbReference>
<dbReference type="GO" id="GO:0047480">
    <property type="term" value="F:UDP-N-acetylmuramoyl-tripeptide-D-alanyl-D-alanine ligase activity"/>
    <property type="evidence" value="ECO:0007669"/>
    <property type="project" value="UniProtKB-UniRule"/>
</dbReference>
<evidence type="ECO:0000256" key="3">
    <source>
        <dbReference type="ARBA" id="ARBA00022960"/>
    </source>
</evidence>
<dbReference type="InterPro" id="IPR013221">
    <property type="entry name" value="Mur_ligase_cen"/>
</dbReference>
<dbReference type="GO" id="GO:0071555">
    <property type="term" value="P:cell wall organization"/>
    <property type="evidence" value="ECO:0007669"/>
    <property type="project" value="UniProtKB-KW"/>
</dbReference>
<sequence>MNLTDLAPDIWAQSPDVRRLVINGVTSDSRQVTPGTLFAALPGTKVRGAQFIEDAVRKGAAVVLVGEDEDIPGDVPVPVLRDADPARRFARLVARFYGPQPDTVVAITGTNGKTSVAAFARQIWQANGLDSASVGTVGVVAKGMTRYGNLTTPDPVTLHKTLGELKTEGINHVALEASSHGLVQRRLDGLRICAGAFTNITRDHLDYHGSFEAYMAAKLRLFESVLDDGAAAIINVDDRHGASFAAAARINGLDVRTVGRDGKAIRILDIEREGFSQIVTVDVGKGPRSVRVPLTGAFQVSNALIAVGLCVATGVAMDDALNAVEGLVGASGRLELVATTSHGCPIFVDFAHTPDALETALSTLRPYVKKRLVVVFGAGGDRDKGKRPLMGEAAAKLADIAIVTDDNPRTEDPATIRSEVLGGCPGAIEIGDRATAIRQAISGLQTGDILLVAGKGHETGQIVGSEVLPFSDQEAVLEALPHANMDAREGTGGPPPLWTASDFVAALKGRVEGDIPERIEGISIDSRSGAPGEAFFAIKGDRFDGHDFAVSALQNGAAVAVVSEARRADLPADLGPLVVVDDVLAALTRLAAAARARSRAKIIAVTGSVGKTSTKEALRRTLSETGTVHASLASFNNHWGVPLSLARLPADDDFGIFEIGMNHAGEITPLTKLVRPHVAIVTTVSGVHLEHFNSIEDIADAKAEIFEGLEPGGVAVLNADNPFFGRLVEKARSHGARVVSFGSAQGADARRLKQSLAPAFSTVTANILGETMTYKIGAPGQHLVENSLAVMATVALVNGDLWRASTAMQDLQQPKGRGRRHVLKVKGGEATLIDESYNANPESMRAALRILGLAAPGENGRRIAVLGDMLELGPEAAKFHRWLATVIANNDVNVVHTAGPLMANLHEALGTNVRGMHGETSAALRQPLIDDLRPGDVVMIKGSLGSRMAPLVDALIAAYGDEAATE</sequence>
<dbReference type="Proteomes" id="UP000223606">
    <property type="component" value="Chromosome 1"/>
</dbReference>
<feature type="domain" description="Mur ligase N-terminal catalytic" evidence="11">
    <location>
        <begin position="22"/>
        <end position="97"/>
    </location>
</feature>
<dbReference type="AlphaFoldDB" id="A0A2C9D873"/>
<organism evidence="14 15">
    <name type="scientific">Hartmannibacter diazotrophicus</name>
    <dbReference type="NCBI Taxonomy" id="1482074"/>
    <lineage>
        <taxon>Bacteria</taxon>
        <taxon>Pseudomonadati</taxon>
        <taxon>Pseudomonadota</taxon>
        <taxon>Alphaproteobacteria</taxon>
        <taxon>Hyphomicrobiales</taxon>
        <taxon>Pleomorphomonadaceae</taxon>
        <taxon>Hartmannibacter</taxon>
    </lineage>
</organism>
<feature type="binding site" evidence="7">
    <location>
        <begin position="406"/>
        <end position="409"/>
    </location>
    <ligand>
        <name>meso-2,6-diaminopimelate</name>
        <dbReference type="ChEBI" id="CHEBI:57791"/>
    </ligand>
</feature>
<keyword evidence="15" id="KW-1185">Reference proteome</keyword>
<dbReference type="EC" id="6.3.2.13" evidence="7"/>
<gene>
    <name evidence="7 14" type="primary">murE</name>
    <name evidence="8" type="synonym">murF</name>
    <name evidence="14" type="ORF">HDIA_2981</name>
</gene>
<dbReference type="Pfam" id="PF08245">
    <property type="entry name" value="Mur_ligase_M"/>
    <property type="match status" value="2"/>
</dbReference>
<keyword evidence="7" id="KW-0460">Magnesium</keyword>
<dbReference type="GO" id="GO:0008360">
    <property type="term" value="P:regulation of cell shape"/>
    <property type="evidence" value="ECO:0007669"/>
    <property type="project" value="UniProtKB-KW"/>
</dbReference>
<dbReference type="GO" id="GO:0005737">
    <property type="term" value="C:cytoplasm"/>
    <property type="evidence" value="ECO:0007669"/>
    <property type="project" value="UniProtKB-SubCell"/>
</dbReference>
<dbReference type="KEGG" id="hdi:HDIA_2981"/>
<feature type="binding site" evidence="7">
    <location>
        <begin position="109"/>
        <end position="115"/>
    </location>
    <ligand>
        <name>ATP</name>
        <dbReference type="ChEBI" id="CHEBI:30616"/>
    </ligand>
</feature>
<dbReference type="UniPathway" id="UPA00219"/>
<dbReference type="GO" id="GO:0000287">
    <property type="term" value="F:magnesium ion binding"/>
    <property type="evidence" value="ECO:0007669"/>
    <property type="project" value="UniProtKB-UniRule"/>
</dbReference>
<evidence type="ECO:0000256" key="7">
    <source>
        <dbReference type="HAMAP-Rule" id="MF_00208"/>
    </source>
</evidence>
<keyword evidence="5 8" id="KW-0131">Cell cycle</keyword>
<evidence type="ECO:0000256" key="10">
    <source>
        <dbReference type="RuleBase" id="RU004136"/>
    </source>
</evidence>
<name>A0A2C9D873_9HYPH</name>
<dbReference type="EMBL" id="LT960614">
    <property type="protein sequence ID" value="SON56522.1"/>
    <property type="molecule type" value="Genomic_DNA"/>
</dbReference>
<dbReference type="RefSeq" id="WP_099556895.1">
    <property type="nucleotide sequence ID" value="NZ_LT960614.1"/>
</dbReference>
<evidence type="ECO:0000313" key="14">
    <source>
        <dbReference type="EMBL" id="SON56522.1"/>
    </source>
</evidence>
<evidence type="ECO:0000256" key="5">
    <source>
        <dbReference type="ARBA" id="ARBA00023306"/>
    </source>
</evidence>
<feature type="domain" description="Mur ligase central" evidence="13">
    <location>
        <begin position="107"/>
        <end position="309"/>
    </location>
</feature>
<dbReference type="HAMAP" id="MF_00208">
    <property type="entry name" value="MurE"/>
    <property type="match status" value="1"/>
</dbReference>
<comment type="subcellular location">
    <subcellularLocation>
        <location evidence="8 9">Cytoplasm</location>
    </subcellularLocation>
</comment>
<feature type="domain" description="Mur ligase C-terminal" evidence="12">
    <location>
        <begin position="821"/>
        <end position="943"/>
    </location>
</feature>
<evidence type="ECO:0000259" key="11">
    <source>
        <dbReference type="Pfam" id="PF01225"/>
    </source>
</evidence>
<feature type="short sequence motif" description="Meso-diaminopimelate recognition motif" evidence="7">
    <location>
        <begin position="406"/>
        <end position="409"/>
    </location>
</feature>
<dbReference type="NCBIfam" id="NF001126">
    <property type="entry name" value="PRK00139.1-4"/>
    <property type="match status" value="1"/>
</dbReference>
<feature type="domain" description="Mur ligase central" evidence="13">
    <location>
        <begin position="605"/>
        <end position="793"/>
    </location>
</feature>
<evidence type="ECO:0000256" key="2">
    <source>
        <dbReference type="ARBA" id="ARBA00022618"/>
    </source>
</evidence>
<feature type="binding site" evidence="7">
    <location>
        <begin position="151"/>
        <end position="152"/>
    </location>
    <ligand>
        <name>UDP-N-acetyl-alpha-D-muramoyl-L-alanyl-D-glutamate</name>
        <dbReference type="ChEBI" id="CHEBI:83900"/>
    </ligand>
</feature>
<feature type="binding site" evidence="7">
    <location>
        <position position="382"/>
    </location>
    <ligand>
        <name>meso-2,6-diaminopimelate</name>
        <dbReference type="ChEBI" id="CHEBI:57791"/>
    </ligand>
</feature>
<dbReference type="SUPFAM" id="SSF63418">
    <property type="entry name" value="MurE/MurF N-terminal domain"/>
    <property type="match status" value="2"/>
</dbReference>
<reference evidence="15" key="1">
    <citation type="submission" date="2017-09" db="EMBL/GenBank/DDBJ databases">
        <title>Genome sequence of Nannocystis excedens DSM 71.</title>
        <authorList>
            <person name="Blom J."/>
        </authorList>
    </citation>
    <scope>NUCLEOTIDE SEQUENCE [LARGE SCALE GENOMIC DNA]</scope>
    <source>
        <strain evidence="15">type strain: E19</strain>
    </source>
</reference>
<keyword evidence="2 8" id="KW-0132">Cell division</keyword>
<feature type="binding site" evidence="7">
    <location>
        <position position="454"/>
    </location>
    <ligand>
        <name>meso-2,6-diaminopimelate</name>
        <dbReference type="ChEBI" id="CHEBI:57791"/>
    </ligand>
</feature>
<evidence type="ECO:0000313" key="15">
    <source>
        <dbReference type="Proteomes" id="UP000223606"/>
    </source>
</evidence>
<comment type="pathway">
    <text evidence="8 9">Cell wall biogenesis; peptidoglycan biosynthesis.</text>
</comment>
<dbReference type="GO" id="GO:0051301">
    <property type="term" value="P:cell division"/>
    <property type="evidence" value="ECO:0007669"/>
    <property type="project" value="UniProtKB-KW"/>
</dbReference>
<evidence type="ECO:0000259" key="12">
    <source>
        <dbReference type="Pfam" id="PF02875"/>
    </source>
</evidence>
<dbReference type="InterPro" id="IPR035911">
    <property type="entry name" value="MurE/MurF_N"/>
</dbReference>
<keyword evidence="3 8" id="KW-0133">Cell shape</keyword>
<evidence type="ECO:0000256" key="8">
    <source>
        <dbReference type="HAMAP-Rule" id="MF_02019"/>
    </source>
</evidence>
<feature type="binding site" evidence="7">
    <location>
        <position position="29"/>
    </location>
    <ligand>
        <name>UDP-N-acetyl-alpha-D-muramoyl-L-alanyl-D-glutamate</name>
        <dbReference type="ChEBI" id="CHEBI:83900"/>
    </ligand>
</feature>
<dbReference type="GO" id="GO:0008765">
    <property type="term" value="F:UDP-N-acetylmuramoylalanyl-D-glutamate-2,6-diaminopimelate ligase activity"/>
    <property type="evidence" value="ECO:0007669"/>
    <property type="project" value="UniProtKB-UniRule"/>
</dbReference>
<feature type="domain" description="Mur ligase N-terminal catalytic" evidence="11">
    <location>
        <begin position="519"/>
        <end position="594"/>
    </location>
</feature>
<dbReference type="GO" id="GO:0008766">
    <property type="term" value="F:UDP-N-acetylmuramoylalanyl-D-glutamyl-2,6-diaminopimelate-D-alanyl-D-alanine ligase activity"/>
    <property type="evidence" value="ECO:0007669"/>
    <property type="project" value="RHEA"/>
</dbReference>
<keyword evidence="4 8" id="KW-0573">Peptidoglycan synthesis</keyword>
<dbReference type="PANTHER" id="PTHR23135">
    <property type="entry name" value="MUR LIGASE FAMILY MEMBER"/>
    <property type="match status" value="1"/>
</dbReference>
<dbReference type="InterPro" id="IPR005761">
    <property type="entry name" value="UDP-N-AcMur-Glu-dNH2Pim_ligase"/>
</dbReference>
<dbReference type="SUPFAM" id="SSF53244">
    <property type="entry name" value="MurD-like peptide ligases, peptide-binding domain"/>
    <property type="match status" value="2"/>
</dbReference>
<comment type="catalytic activity">
    <reaction evidence="7">
        <text>UDP-N-acetyl-alpha-D-muramoyl-L-alanyl-D-glutamate + meso-2,6-diaminopimelate + ATP = UDP-N-acetyl-alpha-D-muramoyl-L-alanyl-gamma-D-glutamyl-meso-2,6-diaminopimelate + ADP + phosphate + H(+)</text>
        <dbReference type="Rhea" id="RHEA:23676"/>
        <dbReference type="ChEBI" id="CHEBI:15378"/>
        <dbReference type="ChEBI" id="CHEBI:30616"/>
        <dbReference type="ChEBI" id="CHEBI:43474"/>
        <dbReference type="ChEBI" id="CHEBI:57791"/>
        <dbReference type="ChEBI" id="CHEBI:83900"/>
        <dbReference type="ChEBI" id="CHEBI:83905"/>
        <dbReference type="ChEBI" id="CHEBI:456216"/>
        <dbReference type="EC" id="6.3.2.13"/>
    </reaction>
</comment>
<dbReference type="InterPro" id="IPR036615">
    <property type="entry name" value="Mur_ligase_C_dom_sf"/>
</dbReference>
<keyword evidence="8" id="KW-0547">Nucleotide-binding</keyword>
<feature type="modified residue" description="N6-carboxylysine" evidence="7">
    <location>
        <position position="218"/>
    </location>
</feature>
<comment type="cofactor">
    <cofactor evidence="7">
        <name>Mg(2+)</name>
        <dbReference type="ChEBI" id="CHEBI:18420"/>
    </cofactor>
</comment>
<dbReference type="Pfam" id="PF01225">
    <property type="entry name" value="Mur_ligase"/>
    <property type="match status" value="2"/>
</dbReference>
<dbReference type="Gene3D" id="3.40.1390.10">
    <property type="entry name" value="MurE/MurF, N-terminal domain"/>
    <property type="match status" value="2"/>
</dbReference>
<evidence type="ECO:0000256" key="1">
    <source>
        <dbReference type="ARBA" id="ARBA00005898"/>
    </source>
</evidence>
<keyword evidence="8" id="KW-0067">ATP-binding</keyword>
<comment type="similarity">
    <text evidence="8">Belongs to the MurCDEF family. MurF subfamily.</text>
</comment>
<dbReference type="InterPro" id="IPR005863">
    <property type="entry name" value="UDP-N-AcMur_synth"/>
</dbReference>
<comment type="function">
    <text evidence="8 10">Involved in cell wall formation. Catalyzes the final step in the synthesis of UDP-N-acetylmuramoyl-pentapeptide, the precursor of murein.</text>
</comment>
<comment type="caution">
    <text evidence="7">Lacks conserved residue(s) required for the propagation of feature annotation.</text>
</comment>
<dbReference type="InterPro" id="IPR004101">
    <property type="entry name" value="Mur_ligase_C"/>
</dbReference>
<keyword evidence="8" id="KW-0963">Cytoplasm</keyword>
<feature type="binding site" evidence="7">
    <location>
        <position position="186"/>
    </location>
    <ligand>
        <name>UDP-N-acetyl-alpha-D-muramoyl-L-alanyl-D-glutamate</name>
        <dbReference type="ChEBI" id="CHEBI:83900"/>
    </ligand>
</feature>
<keyword evidence="6 8" id="KW-0961">Cell wall biogenesis/degradation</keyword>
<feature type="binding site" evidence="7">
    <location>
        <position position="178"/>
    </location>
    <ligand>
        <name>UDP-N-acetyl-alpha-D-muramoyl-L-alanyl-D-glutamate</name>
        <dbReference type="ChEBI" id="CHEBI:83900"/>
    </ligand>
</feature>
<dbReference type="HAMAP" id="MF_02019">
    <property type="entry name" value="MurF"/>
    <property type="match status" value="1"/>
</dbReference>
<dbReference type="InterPro" id="IPR000713">
    <property type="entry name" value="Mur_ligase_N"/>
</dbReference>
<dbReference type="NCBIfam" id="TIGR01085">
    <property type="entry name" value="murE"/>
    <property type="match status" value="1"/>
</dbReference>
<comment type="similarity">
    <text evidence="1 7">Belongs to the MurCDEF family. MurE subfamily.</text>
</comment>
<accession>A0A2C9D873</accession>
<dbReference type="NCBIfam" id="NF001124">
    <property type="entry name" value="PRK00139.1-2"/>
    <property type="match status" value="1"/>
</dbReference>
<comment type="PTM">
    <text evidence="7">Carboxylation is probably crucial for Mg(2+) binding and, consequently, for the gamma-phosphate positioning of ATP.</text>
</comment>
<proteinExistence type="inferred from homology"/>
<evidence type="ECO:0000256" key="4">
    <source>
        <dbReference type="ARBA" id="ARBA00022984"/>
    </source>
</evidence>
<dbReference type="EC" id="6.3.2.10" evidence="8"/>
<dbReference type="Gene3D" id="3.90.190.20">
    <property type="entry name" value="Mur ligase, C-terminal domain"/>
    <property type="match status" value="2"/>
</dbReference>
<protein>
    <recommendedName>
        <fullName evidence="7 8">Multifunctional fusion protein</fullName>
    </recommendedName>
    <domain>
        <recommendedName>
            <fullName evidence="7">UDP-N-acetylmuramoyl-L-alanyl-D-glutamate--2,6-diaminopimelate ligase</fullName>
            <ecNumber evidence="7">6.3.2.13</ecNumber>
        </recommendedName>
        <alternativeName>
            <fullName evidence="7">Meso-A2pm-adding enzyme</fullName>
        </alternativeName>
        <alternativeName>
            <fullName evidence="7">Meso-diaminopimelate-adding enzyme</fullName>
        </alternativeName>
        <alternativeName>
            <fullName evidence="7">UDP-MurNAc-L-Ala-D-Glu:meso-diaminopimelate ligase</fullName>
        </alternativeName>
        <alternativeName>
            <fullName evidence="7">UDP-MurNAc-tripeptide synthetase</fullName>
        </alternativeName>
        <alternativeName>
            <fullName evidence="7">UDP-N-acetylmuramyl-tripeptide synthetase</fullName>
        </alternativeName>
    </domain>
    <domain>
        <recommendedName>
            <fullName evidence="8">UDP-N-acetylmuramoyl-tripeptide--D-alanyl-D-alanine ligase</fullName>
            <ecNumber evidence="8">6.3.2.10</ecNumber>
        </recommendedName>
        <alternativeName>
            <fullName evidence="8">D-alanyl-D-alanine-adding enzyme</fullName>
        </alternativeName>
    </domain>
</protein>
<dbReference type="SUPFAM" id="SSF53623">
    <property type="entry name" value="MurD-like peptide ligases, catalytic domain"/>
    <property type="match status" value="2"/>
</dbReference>
<comment type="catalytic activity">
    <reaction evidence="8 10">
        <text>D-alanyl-D-alanine + UDP-N-acetyl-alpha-D-muramoyl-L-alanyl-gamma-D-glutamyl-meso-2,6-diaminopimelate + ATP = UDP-N-acetyl-alpha-D-muramoyl-L-alanyl-gamma-D-glutamyl-meso-2,6-diaminopimeloyl-D-alanyl-D-alanine + ADP + phosphate + H(+)</text>
        <dbReference type="Rhea" id="RHEA:28374"/>
        <dbReference type="ChEBI" id="CHEBI:15378"/>
        <dbReference type="ChEBI" id="CHEBI:30616"/>
        <dbReference type="ChEBI" id="CHEBI:43474"/>
        <dbReference type="ChEBI" id="CHEBI:57822"/>
        <dbReference type="ChEBI" id="CHEBI:61386"/>
        <dbReference type="ChEBI" id="CHEBI:83905"/>
        <dbReference type="ChEBI" id="CHEBI:456216"/>
        <dbReference type="EC" id="6.3.2.10"/>
    </reaction>
</comment>
<dbReference type="GO" id="GO:0009252">
    <property type="term" value="P:peptidoglycan biosynthetic process"/>
    <property type="evidence" value="ECO:0007669"/>
    <property type="project" value="UniProtKB-UniRule"/>
</dbReference>
<dbReference type="NCBIfam" id="TIGR01143">
    <property type="entry name" value="murF"/>
    <property type="match status" value="1"/>
</dbReference>